<dbReference type="InterPro" id="IPR037012">
    <property type="entry name" value="NanQ/TabA/YiaL_sf"/>
</dbReference>
<accession>A0ABS4KUZ9</accession>
<reference evidence="1 2" key="1">
    <citation type="submission" date="2021-03" db="EMBL/GenBank/DDBJ databases">
        <title>Genomic Encyclopedia of Type Strains, Phase IV (KMG-IV): sequencing the most valuable type-strain genomes for metagenomic binning, comparative biology and taxonomic classification.</title>
        <authorList>
            <person name="Goeker M."/>
        </authorList>
    </citation>
    <scope>NUCLEOTIDE SEQUENCE [LARGE SCALE GENOMIC DNA]</scope>
    <source>
        <strain evidence="1 2">DSM 28783</strain>
    </source>
</reference>
<dbReference type="Gene3D" id="2.60.120.370">
    <property type="entry name" value="YhcH/YjgK/YiaL"/>
    <property type="match status" value="1"/>
</dbReference>
<gene>
    <name evidence="1" type="ORF">J2Z42_002580</name>
</gene>
<dbReference type="RefSeq" id="WP_209703119.1">
    <property type="nucleotide sequence ID" value="NZ_JAGGLM010000024.1"/>
</dbReference>
<dbReference type="NCBIfam" id="TIGR00022">
    <property type="entry name" value="YhcH/YjgK/YiaL family protein"/>
    <property type="match status" value="1"/>
</dbReference>
<comment type="caution">
    <text evidence="1">The sequence shown here is derived from an EMBL/GenBank/DDBJ whole genome shotgun (WGS) entry which is preliminary data.</text>
</comment>
<dbReference type="InterPro" id="IPR004375">
    <property type="entry name" value="NanQ/TabA/YiaL"/>
</dbReference>
<name>A0ABS4KUZ9_9CLOT</name>
<evidence type="ECO:0000313" key="1">
    <source>
        <dbReference type="EMBL" id="MBP2033867.1"/>
    </source>
</evidence>
<evidence type="ECO:0000313" key="2">
    <source>
        <dbReference type="Proteomes" id="UP001519307"/>
    </source>
</evidence>
<dbReference type="PANTHER" id="PTHR34986">
    <property type="entry name" value="EVOLVED BETA-GALACTOSIDASE SUBUNIT BETA"/>
    <property type="match status" value="1"/>
</dbReference>
<organism evidence="1 2">
    <name type="scientific">Clostridium algifaecis</name>
    <dbReference type="NCBI Taxonomy" id="1472040"/>
    <lineage>
        <taxon>Bacteria</taxon>
        <taxon>Bacillati</taxon>
        <taxon>Bacillota</taxon>
        <taxon>Clostridia</taxon>
        <taxon>Eubacteriales</taxon>
        <taxon>Clostridiaceae</taxon>
        <taxon>Clostridium</taxon>
    </lineage>
</organism>
<proteinExistence type="predicted"/>
<sequence>MILDKLENAHIYFSLNDKFKKAFKFLMDNDIEKLDDGRYEIDSDEVFAFVQSYTTKSEHENKWESHEKYIDIQYIEKGEETIGWTPVNQLVIDEEYLKDKDIVFYNATSQRTKLNLNDKYFGIFFPKDAHKPGCIFNKPTKIKKVVIKVKM</sequence>
<dbReference type="PANTHER" id="PTHR34986:SF1">
    <property type="entry name" value="PROTEIN YIAL"/>
    <property type="match status" value="1"/>
</dbReference>
<keyword evidence="2" id="KW-1185">Reference proteome</keyword>
<protein>
    <submittedName>
        <fullName evidence="1">YhcH/YjgK/YiaL family protein</fullName>
    </submittedName>
</protein>
<dbReference type="SUPFAM" id="SSF51197">
    <property type="entry name" value="Clavaminate synthase-like"/>
    <property type="match status" value="1"/>
</dbReference>
<dbReference type="Pfam" id="PF04074">
    <property type="entry name" value="DUF386"/>
    <property type="match status" value="1"/>
</dbReference>
<dbReference type="EMBL" id="JAGGLM010000024">
    <property type="protein sequence ID" value="MBP2033867.1"/>
    <property type="molecule type" value="Genomic_DNA"/>
</dbReference>
<dbReference type="Proteomes" id="UP001519307">
    <property type="component" value="Unassembled WGS sequence"/>
</dbReference>